<dbReference type="Pfam" id="PF10842">
    <property type="entry name" value="DUF2642"/>
    <property type="match status" value="1"/>
</dbReference>
<dbReference type="EMBL" id="JBCITK010000001">
    <property type="protein sequence ID" value="MEN0644855.1"/>
    <property type="molecule type" value="Genomic_DNA"/>
</dbReference>
<protein>
    <submittedName>
        <fullName evidence="1">DUF2642 domain-containing protein</fullName>
    </submittedName>
</protein>
<evidence type="ECO:0000313" key="2">
    <source>
        <dbReference type="Proteomes" id="UP001418796"/>
    </source>
</evidence>
<comment type="caution">
    <text evidence="1">The sequence shown here is derived from an EMBL/GenBank/DDBJ whole genome shotgun (WGS) entry which is preliminary data.</text>
</comment>
<reference evidence="1 2" key="1">
    <citation type="submission" date="2024-03" db="EMBL/GenBank/DDBJ databases">
        <title>Bacilli Hybrid Assemblies.</title>
        <authorList>
            <person name="Kovac J."/>
        </authorList>
    </citation>
    <scope>NUCLEOTIDE SEQUENCE [LARGE SCALE GENOMIC DNA]</scope>
    <source>
        <strain evidence="1 2">FSL R7-0666</strain>
    </source>
</reference>
<evidence type="ECO:0000313" key="1">
    <source>
        <dbReference type="EMBL" id="MEN0644855.1"/>
    </source>
</evidence>
<organism evidence="1 2">
    <name type="scientific">Alkalicoccobacillus gibsonii</name>
    <dbReference type="NCBI Taxonomy" id="79881"/>
    <lineage>
        <taxon>Bacteria</taxon>
        <taxon>Bacillati</taxon>
        <taxon>Bacillota</taxon>
        <taxon>Bacilli</taxon>
        <taxon>Bacillales</taxon>
        <taxon>Bacillaceae</taxon>
        <taxon>Alkalicoccobacillus</taxon>
    </lineage>
</organism>
<dbReference type="Proteomes" id="UP001418796">
    <property type="component" value="Unassembled WGS sequence"/>
</dbReference>
<gene>
    <name evidence="1" type="ORF">MKY91_17000</name>
</gene>
<sequence>MFFIRMWFLLKTFFIILLWPSSIDKTTTRKRLLTLLVGANVEVLTTFGYVSGRVVSVKKDYVVLMDSLDTEIFVRIAKVESIRT</sequence>
<name>A0ABU9VLT1_9BACI</name>
<keyword evidence="2" id="KW-1185">Reference proteome</keyword>
<dbReference type="RefSeq" id="WP_203088092.1">
    <property type="nucleotide sequence ID" value="NZ_JAEUZA010000002.1"/>
</dbReference>
<accession>A0ABU9VLT1</accession>
<proteinExistence type="predicted"/>
<dbReference type="InterPro" id="IPR020139">
    <property type="entry name" value="DUF2642"/>
</dbReference>